<proteinExistence type="predicted"/>
<evidence type="ECO:0008006" key="3">
    <source>
        <dbReference type="Google" id="ProtNLM"/>
    </source>
</evidence>
<name>A0ABV1PML3_9ENTR</name>
<evidence type="ECO:0000313" key="2">
    <source>
        <dbReference type="Proteomes" id="UP001447374"/>
    </source>
</evidence>
<sequence>MMLCIASEGAWISTFRGFFFQRLPPTMKRVNFSPRHRFGKKLCLGDTHVVLYFRRIDKSTAYFFKPLRTYSSQRQKNGFKKSTQ</sequence>
<dbReference type="RefSeq" id="WP_349951150.1">
    <property type="nucleotide sequence ID" value="NZ_JBEHGX010000004.1"/>
</dbReference>
<organism evidence="1 2">
    <name type="scientific">Franconibacter daqui</name>
    <dbReference type="NCBI Taxonomy" id="2047724"/>
    <lineage>
        <taxon>Bacteria</taxon>
        <taxon>Pseudomonadati</taxon>
        <taxon>Pseudomonadota</taxon>
        <taxon>Gammaproteobacteria</taxon>
        <taxon>Enterobacterales</taxon>
        <taxon>Enterobacteriaceae</taxon>
        <taxon>Franconibacter</taxon>
    </lineage>
</organism>
<dbReference type="EMBL" id="JBEHGX010000004">
    <property type="protein sequence ID" value="MER0126070.1"/>
    <property type="molecule type" value="Genomic_DNA"/>
</dbReference>
<comment type="caution">
    <text evidence="1">The sequence shown here is derived from an EMBL/GenBank/DDBJ whole genome shotgun (WGS) entry which is preliminary data.</text>
</comment>
<reference evidence="1 2" key="1">
    <citation type="submission" date="2024-06" db="EMBL/GenBank/DDBJ databases">
        <title>Fanconibacter daqui strain Q02 whole shotgun sequencing project.</title>
        <authorList>
            <person name="Rodrigues J.W.A."/>
            <person name="Viana L.C."/>
            <person name="Vieira E.C."/>
            <person name="Souza F.O.L."/>
            <person name="Alegria O.C."/>
            <person name="Patroca S."/>
            <person name="Cruz A.C.R."/>
            <person name="Nunes A.R.C."/>
        </authorList>
    </citation>
    <scope>NUCLEOTIDE SEQUENCE [LARGE SCALE GENOMIC DNA]</scope>
    <source>
        <strain evidence="1 2">Q02</strain>
    </source>
</reference>
<evidence type="ECO:0000313" key="1">
    <source>
        <dbReference type="EMBL" id="MER0126070.1"/>
    </source>
</evidence>
<gene>
    <name evidence="1" type="ORF">ABQG75_10055</name>
</gene>
<keyword evidence="2" id="KW-1185">Reference proteome</keyword>
<protein>
    <recommendedName>
        <fullName evidence="3">Transposase</fullName>
    </recommendedName>
</protein>
<accession>A0ABV1PML3</accession>
<dbReference type="Proteomes" id="UP001447374">
    <property type="component" value="Unassembled WGS sequence"/>
</dbReference>